<dbReference type="EMBL" id="PQFZ01000027">
    <property type="protein sequence ID" value="POR46134.1"/>
    <property type="molecule type" value="Genomic_DNA"/>
</dbReference>
<dbReference type="GO" id="GO:0008677">
    <property type="term" value="F:2-dehydropantoate 2-reductase activity"/>
    <property type="evidence" value="ECO:0007669"/>
    <property type="project" value="UniProtKB-EC"/>
</dbReference>
<dbReference type="NCBIfam" id="TIGR00745">
    <property type="entry name" value="apbA_panE"/>
    <property type="match status" value="1"/>
</dbReference>
<keyword evidence="5" id="KW-0566">Pantothenate biosynthesis</keyword>
<evidence type="ECO:0000256" key="9">
    <source>
        <dbReference type="ARBA" id="ARBA00048793"/>
    </source>
</evidence>
<gene>
    <name evidence="12" type="ORF">CYD53_12749</name>
</gene>
<protein>
    <recommendedName>
        <fullName evidence="4">2-dehydropantoate 2-reductase</fullName>
        <ecNumber evidence="3">1.1.1.169</ecNumber>
    </recommendedName>
    <alternativeName>
        <fullName evidence="8">Ketopantoate reductase</fullName>
    </alternativeName>
</protein>
<evidence type="ECO:0000256" key="1">
    <source>
        <dbReference type="ARBA" id="ARBA00004994"/>
    </source>
</evidence>
<comment type="pathway">
    <text evidence="1">Cofactor biosynthesis; (R)-pantothenate biosynthesis; (R)-pantoate from 3-methyl-2-oxobutanoate: step 2/2.</text>
</comment>
<dbReference type="InterPro" id="IPR050838">
    <property type="entry name" value="Ketopantoate_reductase"/>
</dbReference>
<dbReference type="GO" id="GO:0005737">
    <property type="term" value="C:cytoplasm"/>
    <property type="evidence" value="ECO:0007669"/>
    <property type="project" value="TreeGrafter"/>
</dbReference>
<dbReference type="InterPro" id="IPR003710">
    <property type="entry name" value="ApbA"/>
</dbReference>
<dbReference type="InterPro" id="IPR013328">
    <property type="entry name" value="6PGD_dom2"/>
</dbReference>
<dbReference type="InterPro" id="IPR036291">
    <property type="entry name" value="NAD(P)-bd_dom_sf"/>
</dbReference>
<dbReference type="AlphaFoldDB" id="A0A2S4LUN2"/>
<evidence type="ECO:0000256" key="2">
    <source>
        <dbReference type="ARBA" id="ARBA00007870"/>
    </source>
</evidence>
<evidence type="ECO:0000259" key="11">
    <source>
        <dbReference type="Pfam" id="PF08546"/>
    </source>
</evidence>
<dbReference type="InterPro" id="IPR013332">
    <property type="entry name" value="KPR_N"/>
</dbReference>
<comment type="catalytic activity">
    <reaction evidence="9">
        <text>(R)-pantoate + NADP(+) = 2-dehydropantoate + NADPH + H(+)</text>
        <dbReference type="Rhea" id="RHEA:16233"/>
        <dbReference type="ChEBI" id="CHEBI:11561"/>
        <dbReference type="ChEBI" id="CHEBI:15378"/>
        <dbReference type="ChEBI" id="CHEBI:15980"/>
        <dbReference type="ChEBI" id="CHEBI:57783"/>
        <dbReference type="ChEBI" id="CHEBI:58349"/>
        <dbReference type="EC" id="1.1.1.169"/>
    </reaction>
</comment>
<dbReference type="SUPFAM" id="SSF51735">
    <property type="entry name" value="NAD(P)-binding Rossmann-fold domains"/>
    <property type="match status" value="1"/>
</dbReference>
<evidence type="ECO:0000259" key="10">
    <source>
        <dbReference type="Pfam" id="PF02558"/>
    </source>
</evidence>
<dbReference type="EC" id="1.1.1.169" evidence="3"/>
<dbReference type="OrthoDB" id="9796561at2"/>
<feature type="domain" description="Ketopantoate reductase N-terminal" evidence="10">
    <location>
        <begin position="4"/>
        <end position="152"/>
    </location>
</feature>
<dbReference type="GO" id="GO:0050661">
    <property type="term" value="F:NADP binding"/>
    <property type="evidence" value="ECO:0007669"/>
    <property type="project" value="TreeGrafter"/>
</dbReference>
<keyword evidence="7" id="KW-0560">Oxidoreductase</keyword>
<organism evidence="12 13">
    <name type="scientific">Bosea psychrotolerans</name>
    <dbReference type="NCBI Taxonomy" id="1871628"/>
    <lineage>
        <taxon>Bacteria</taxon>
        <taxon>Pseudomonadati</taxon>
        <taxon>Pseudomonadota</taxon>
        <taxon>Alphaproteobacteria</taxon>
        <taxon>Hyphomicrobiales</taxon>
        <taxon>Boseaceae</taxon>
        <taxon>Bosea</taxon>
    </lineage>
</organism>
<keyword evidence="13" id="KW-1185">Reference proteome</keyword>
<dbReference type="InterPro" id="IPR013752">
    <property type="entry name" value="KPA_reductase"/>
</dbReference>
<accession>A0A2S4LUN2</accession>
<comment type="similarity">
    <text evidence="2">Belongs to the ketopantoate reductase family.</text>
</comment>
<keyword evidence="6" id="KW-0521">NADP</keyword>
<name>A0A2S4LUN2_9HYPH</name>
<evidence type="ECO:0000256" key="3">
    <source>
        <dbReference type="ARBA" id="ARBA00013014"/>
    </source>
</evidence>
<dbReference type="Gene3D" id="3.40.50.720">
    <property type="entry name" value="NAD(P)-binding Rossmann-like Domain"/>
    <property type="match status" value="1"/>
</dbReference>
<dbReference type="RefSeq" id="WP_103721234.1">
    <property type="nucleotide sequence ID" value="NZ_PQFZ01000027.1"/>
</dbReference>
<dbReference type="GO" id="GO:0015940">
    <property type="term" value="P:pantothenate biosynthetic process"/>
    <property type="evidence" value="ECO:0007669"/>
    <property type="project" value="UniProtKB-UniPathway"/>
</dbReference>
<dbReference type="Pfam" id="PF08546">
    <property type="entry name" value="ApbA_C"/>
    <property type="match status" value="1"/>
</dbReference>
<sequence>MARICVYGAGAIGCYLGGRLLAAGADLGFVGRPRSADELAEHGLTLTDLHGGRWRVPPQGIAMATGPAGAATADLVLVTVKSMATGTVAAELAPVLRPGAVVVSFQNGLGHAETLRAALPGRTVLAGMVPFNVVSPGPGAFHQASAGVLAIAEDVALAPFLPAFTNAGLPLEQHRNMLPVQWAKLLLNLNNAVNALANRPLREELSLRTYRRCLALAQAEALALLDETGLRPARLTPLPARWIPRLLDTPDWLFARLAARMLAIDPTARSSMSDDLAAGRPSEIDWINGEVVRLAARHGRKAPVNARLVALIHAAEVSPERPAWSGAALLAELEAARRFPGEDVVMARHAS</sequence>
<evidence type="ECO:0000256" key="4">
    <source>
        <dbReference type="ARBA" id="ARBA00019465"/>
    </source>
</evidence>
<dbReference type="UniPathway" id="UPA00028">
    <property type="reaction ID" value="UER00004"/>
</dbReference>
<dbReference type="Gene3D" id="1.10.1040.10">
    <property type="entry name" value="N-(1-d-carboxylethyl)-l-norvaline Dehydrogenase, domain 2"/>
    <property type="match status" value="1"/>
</dbReference>
<dbReference type="Proteomes" id="UP000236919">
    <property type="component" value="Unassembled WGS sequence"/>
</dbReference>
<reference evidence="12 13" key="1">
    <citation type="submission" date="2018-01" db="EMBL/GenBank/DDBJ databases">
        <title>Genomic Encyclopedia of Type Strains, Phase III (KMG-III): the genomes of soil and plant-associated and newly described type strains.</title>
        <authorList>
            <person name="Whitman W."/>
        </authorList>
    </citation>
    <scope>NUCLEOTIDE SEQUENCE [LARGE SCALE GENOMIC DNA]</scope>
    <source>
        <strain evidence="12 13">1131</strain>
    </source>
</reference>
<evidence type="ECO:0000313" key="13">
    <source>
        <dbReference type="Proteomes" id="UP000236919"/>
    </source>
</evidence>
<dbReference type="PANTHER" id="PTHR43765:SF2">
    <property type="entry name" value="2-DEHYDROPANTOATE 2-REDUCTASE"/>
    <property type="match status" value="1"/>
</dbReference>
<dbReference type="SUPFAM" id="SSF48179">
    <property type="entry name" value="6-phosphogluconate dehydrogenase C-terminal domain-like"/>
    <property type="match status" value="1"/>
</dbReference>
<evidence type="ECO:0000256" key="6">
    <source>
        <dbReference type="ARBA" id="ARBA00022857"/>
    </source>
</evidence>
<feature type="domain" description="Ketopantoate reductase C-terminal" evidence="11">
    <location>
        <begin position="176"/>
        <end position="316"/>
    </location>
</feature>
<dbReference type="InterPro" id="IPR008927">
    <property type="entry name" value="6-PGluconate_DH-like_C_sf"/>
</dbReference>
<dbReference type="NCBIfam" id="NF006083">
    <property type="entry name" value="PRK08229.1"/>
    <property type="match status" value="1"/>
</dbReference>
<dbReference type="Pfam" id="PF02558">
    <property type="entry name" value="ApbA"/>
    <property type="match status" value="1"/>
</dbReference>
<evidence type="ECO:0000256" key="7">
    <source>
        <dbReference type="ARBA" id="ARBA00023002"/>
    </source>
</evidence>
<comment type="caution">
    <text evidence="12">The sequence shown here is derived from an EMBL/GenBank/DDBJ whole genome shotgun (WGS) entry which is preliminary data.</text>
</comment>
<evidence type="ECO:0000256" key="8">
    <source>
        <dbReference type="ARBA" id="ARBA00032024"/>
    </source>
</evidence>
<dbReference type="PANTHER" id="PTHR43765">
    <property type="entry name" value="2-DEHYDROPANTOATE 2-REDUCTASE-RELATED"/>
    <property type="match status" value="1"/>
</dbReference>
<proteinExistence type="inferred from homology"/>
<evidence type="ECO:0000256" key="5">
    <source>
        <dbReference type="ARBA" id="ARBA00022655"/>
    </source>
</evidence>
<evidence type="ECO:0000313" key="12">
    <source>
        <dbReference type="EMBL" id="POR46134.1"/>
    </source>
</evidence>